<dbReference type="OrthoDB" id="5289427at2"/>
<dbReference type="Proteomes" id="UP000184731">
    <property type="component" value="Chromosome"/>
</dbReference>
<reference evidence="2 3" key="1">
    <citation type="submission" date="2016-10" db="EMBL/GenBank/DDBJ databases">
        <title>Silvanigrella aquatica sp. nov., isolated from a freshwater lake located in the Black Forest, Germany, description of Silvanigrellaceae fam. nov., Silvanigrellales ord. nov., reclassification of the order Bdellovibrionales in the class Oligoflexia, reclassification of the families Bacteriovoracaceae and Halobacteriovoraceae in the new order Bacteriovoracales ord. nov., and reclassification of the family Pseudobacteriovoracaceae in the order Oligoflexiales.</title>
        <authorList>
            <person name="Hahn M.W."/>
            <person name="Schmidt J."/>
            <person name="Koll U."/>
            <person name="Rohde M."/>
            <person name="Verbag S."/>
            <person name="Pitt A."/>
            <person name="Nakai R."/>
            <person name="Naganuma T."/>
            <person name="Lang E."/>
        </authorList>
    </citation>
    <scope>NUCLEOTIDE SEQUENCE [LARGE SCALE GENOMIC DNA]</scope>
    <source>
        <strain evidence="2 3">MWH-Nonnen-W8red</strain>
    </source>
</reference>
<feature type="transmembrane region" description="Helical" evidence="1">
    <location>
        <begin position="304"/>
        <end position="337"/>
    </location>
</feature>
<keyword evidence="1" id="KW-0472">Membrane</keyword>
<keyword evidence="1" id="KW-0812">Transmembrane</keyword>
<evidence type="ECO:0000313" key="3">
    <source>
        <dbReference type="Proteomes" id="UP000184731"/>
    </source>
</evidence>
<dbReference type="RefSeq" id="WP_148696191.1">
    <property type="nucleotide sequence ID" value="NZ_CP017834.1"/>
</dbReference>
<evidence type="ECO:0000256" key="1">
    <source>
        <dbReference type="SAM" id="Phobius"/>
    </source>
</evidence>
<keyword evidence="1" id="KW-1133">Transmembrane helix</keyword>
<gene>
    <name evidence="2" type="ORF">AXG55_00465</name>
</gene>
<sequence>MFEVSCAACQASFEYSPDDYIHLCPFCSAGFIIDPDEGAKDLIGDHYIIPSNIQKQNVDEIFEEWITKRYHNPSSIKSEFTILGSYGVMLPYWVVSVEAHTFWSGHSAKKNLYPGRVRDLASGFLKEEGRFSRRYRWAILARKSPKEHWGMERLHHPRETVMVDWEGFPLDETMGAPDEGVKPIYESKLPFKYEQATDIAVASIQTKESSAVSRAKDQINEYHRRMTKTKVGTLYEHRTEIEVVGLHVVHIPFWYIRYSFAPKSMFKFFTTARERRLLVQGYTKAVLDAELPLNSSDKVMTNMFIAGTLGFICLTLSVFVNSLFYILFVIFMLVVILSTWKIISREKVDTDNIKGNENQEPAGG</sequence>
<dbReference type="KEGG" id="saqi:AXG55_00465"/>
<dbReference type="STRING" id="1915309.AXG55_00465"/>
<keyword evidence="3" id="KW-1185">Reference proteome</keyword>
<organism evidence="2 3">
    <name type="scientific">Silvanigrella aquatica</name>
    <dbReference type="NCBI Taxonomy" id="1915309"/>
    <lineage>
        <taxon>Bacteria</taxon>
        <taxon>Pseudomonadati</taxon>
        <taxon>Bdellovibrionota</taxon>
        <taxon>Oligoflexia</taxon>
        <taxon>Silvanigrellales</taxon>
        <taxon>Silvanigrellaceae</taxon>
        <taxon>Silvanigrella</taxon>
    </lineage>
</organism>
<dbReference type="AlphaFoldDB" id="A0A1L4CX22"/>
<dbReference type="EMBL" id="CP017834">
    <property type="protein sequence ID" value="APJ02486.1"/>
    <property type="molecule type" value="Genomic_DNA"/>
</dbReference>
<protein>
    <submittedName>
        <fullName evidence="2">Uncharacterized protein</fullName>
    </submittedName>
</protein>
<accession>A0A1L4CX22</accession>
<proteinExistence type="predicted"/>
<evidence type="ECO:0000313" key="2">
    <source>
        <dbReference type="EMBL" id="APJ02486.1"/>
    </source>
</evidence>
<name>A0A1L4CX22_9BACT</name>